<keyword evidence="1" id="KW-0812">Transmembrane</keyword>
<accession>A0A133UGE0</accession>
<reference evidence="2 3" key="1">
    <citation type="journal article" date="2016" name="Sci. Rep.">
        <title>Metabolic traits of an uncultured archaeal lineage -MSBL1- from brine pools of the Red Sea.</title>
        <authorList>
            <person name="Mwirichia R."/>
            <person name="Alam I."/>
            <person name="Rashid M."/>
            <person name="Vinu M."/>
            <person name="Ba-Alawi W."/>
            <person name="Anthony Kamau A."/>
            <person name="Kamanda Ngugi D."/>
            <person name="Goker M."/>
            <person name="Klenk H.P."/>
            <person name="Bajic V."/>
            <person name="Stingl U."/>
        </authorList>
    </citation>
    <scope>NUCLEOTIDE SEQUENCE [LARGE SCALE GENOMIC DNA]</scope>
    <source>
        <strain evidence="2">SCGC-AAA259E17</strain>
    </source>
</reference>
<keyword evidence="1" id="KW-0472">Membrane</keyword>
<evidence type="ECO:0000313" key="2">
    <source>
        <dbReference type="EMBL" id="KXA93244.1"/>
    </source>
</evidence>
<keyword evidence="3" id="KW-1185">Reference proteome</keyword>
<feature type="transmembrane region" description="Helical" evidence="1">
    <location>
        <begin position="12"/>
        <end position="34"/>
    </location>
</feature>
<dbReference type="Proteomes" id="UP000070373">
    <property type="component" value="Unassembled WGS sequence"/>
</dbReference>
<dbReference type="AlphaFoldDB" id="A0A133UGE0"/>
<proteinExistence type="predicted"/>
<comment type="caution">
    <text evidence="2">The sequence shown here is derived from an EMBL/GenBank/DDBJ whole genome shotgun (WGS) entry which is preliminary data.</text>
</comment>
<evidence type="ECO:0000256" key="1">
    <source>
        <dbReference type="SAM" id="Phobius"/>
    </source>
</evidence>
<protein>
    <submittedName>
        <fullName evidence="2">Uncharacterized protein</fullName>
    </submittedName>
</protein>
<dbReference type="InterPro" id="IPR032710">
    <property type="entry name" value="NTF2-like_dom_sf"/>
</dbReference>
<keyword evidence="1" id="KW-1133">Transmembrane helix</keyword>
<gene>
    <name evidence="2" type="ORF">AKJ64_01140</name>
</gene>
<organism evidence="2 3">
    <name type="scientific">candidate division MSBL1 archaeon SCGC-AAA259E17</name>
    <dbReference type="NCBI Taxonomy" id="1698263"/>
    <lineage>
        <taxon>Archaea</taxon>
        <taxon>Methanobacteriati</taxon>
        <taxon>Methanobacteriota</taxon>
        <taxon>candidate division MSBL1</taxon>
    </lineage>
</organism>
<dbReference type="Gene3D" id="3.10.450.50">
    <property type="match status" value="1"/>
</dbReference>
<dbReference type="SUPFAM" id="SSF54427">
    <property type="entry name" value="NTF2-like"/>
    <property type="match status" value="1"/>
</dbReference>
<sequence>MKNKRESKVKRRWILAVLFLVIGVLILAGAYFILFEGGGRGGGEGGAFSTPENTVLNYYEAFNNRDFEEFRSCCSTKFKSVTFTESNTEDYFAMADNNDLTKNVDHIIEVDVSGEEATVEFELNETSSTPGWGGEENLRIYLVKEDGKWKVDAISQLKKGK</sequence>
<dbReference type="EMBL" id="LHXN01000011">
    <property type="protein sequence ID" value="KXA93244.1"/>
    <property type="molecule type" value="Genomic_DNA"/>
</dbReference>
<name>A0A133UGE0_9EURY</name>
<evidence type="ECO:0000313" key="3">
    <source>
        <dbReference type="Proteomes" id="UP000070373"/>
    </source>
</evidence>